<comment type="caution">
    <text evidence="4">The sequence shown here is derived from an EMBL/GenBank/DDBJ whole genome shotgun (WGS) entry which is preliminary data.</text>
</comment>
<feature type="transmembrane region" description="Helical" evidence="3">
    <location>
        <begin position="12"/>
        <end position="32"/>
    </location>
</feature>
<dbReference type="AlphaFoldDB" id="A0A4V2QGC2"/>
<keyword evidence="3" id="KW-0472">Membrane</keyword>
<accession>A0A4V2QGC2</accession>
<proteinExistence type="inferred from homology"/>
<dbReference type="GO" id="GO:0005737">
    <property type="term" value="C:cytoplasm"/>
    <property type="evidence" value="ECO:0007669"/>
    <property type="project" value="UniProtKB-SubCell"/>
</dbReference>
<evidence type="ECO:0000313" key="4">
    <source>
        <dbReference type="EMBL" id="TCL75267.1"/>
    </source>
</evidence>
<keyword evidence="5" id="KW-1185">Reference proteome</keyword>
<protein>
    <recommendedName>
        <fullName evidence="2">Putative gluconeogenesis factor</fullName>
    </recommendedName>
</protein>
<name>A0A4V2QGC2_HYDET</name>
<dbReference type="OrthoDB" id="9783842at2"/>
<dbReference type="GO" id="GO:0008360">
    <property type="term" value="P:regulation of cell shape"/>
    <property type="evidence" value="ECO:0007669"/>
    <property type="project" value="UniProtKB-UniRule"/>
</dbReference>
<dbReference type="InterPro" id="IPR038136">
    <property type="entry name" value="CofD-like_dom_sf"/>
</dbReference>
<reference evidence="4 5" key="1">
    <citation type="submission" date="2019-03" db="EMBL/GenBank/DDBJ databases">
        <title>Genomic Encyclopedia of Type Strains, Phase IV (KMG-IV): sequencing the most valuable type-strain genomes for metagenomic binning, comparative biology and taxonomic classification.</title>
        <authorList>
            <person name="Goeker M."/>
        </authorList>
    </citation>
    <scope>NUCLEOTIDE SEQUENCE [LARGE SCALE GENOMIC DNA]</scope>
    <source>
        <strain evidence="4 5">LX-B</strain>
    </source>
</reference>
<evidence type="ECO:0000256" key="3">
    <source>
        <dbReference type="SAM" id="Phobius"/>
    </source>
</evidence>
<keyword evidence="1 2" id="KW-0963">Cytoplasm</keyword>
<comment type="subcellular location">
    <subcellularLocation>
        <location evidence="2">Cytoplasm</location>
    </subcellularLocation>
</comment>
<dbReference type="CDD" id="cd07187">
    <property type="entry name" value="YvcK_like"/>
    <property type="match status" value="1"/>
</dbReference>
<dbReference type="HAMAP" id="MF_00973">
    <property type="entry name" value="Gluconeogen_factor"/>
    <property type="match status" value="1"/>
</dbReference>
<feature type="transmembrane region" description="Helical" evidence="3">
    <location>
        <begin position="44"/>
        <end position="61"/>
    </location>
</feature>
<dbReference type="PANTHER" id="PTHR30135">
    <property type="entry name" value="UNCHARACTERIZED PROTEIN YVCK-RELATED"/>
    <property type="match status" value="1"/>
</dbReference>
<gene>
    <name evidence="4" type="ORF">EDC14_1003199</name>
</gene>
<dbReference type="SUPFAM" id="SSF142338">
    <property type="entry name" value="CofD-like"/>
    <property type="match status" value="1"/>
</dbReference>
<dbReference type="EMBL" id="SLUN01000003">
    <property type="protein sequence ID" value="TCL75267.1"/>
    <property type="molecule type" value="Genomic_DNA"/>
</dbReference>
<comment type="function">
    <text evidence="2">Required for morphogenesis under gluconeogenic growth conditions.</text>
</comment>
<sequence>MADKRRLQQVAAYWFVTVLLCISLIAGGILLLTNTIHWPWLDRSAGWLLILIGLASGYYGSQRCFWLLVSWLSSNDFKPKNGRGTKGPRIVVVGGGTGLGTILRGLKEITSNLTAIVTVADDGGSSGRLRKEFGILPPGDIRNCLVAMADIEPLMERLMQYRFAGNTDLAGHNFGNLFLTVMTDITGDFEQAIRESSKVLAVRGQVLPATLENVILKAEMADGSIVRGESAITASELAIRRISLEPENVKPLREAINAIAEADLIILGPGSLYTSVIPNLLVTDLAEALRAAPATKLYVCNAMTQPGETDHYTASDHIRAIIQHAGQGLIDMALINTEAIPPDLMERYAEEGAQPVTADFDKIKALGVTPLGLEVIVKSNLIRHDAFKLAQMVLNLYRTQRLGKAFGKRLSRKIYRFFKGFTALW</sequence>
<dbReference type="InterPro" id="IPR002882">
    <property type="entry name" value="CofD"/>
</dbReference>
<dbReference type="NCBIfam" id="TIGR01826">
    <property type="entry name" value="CofD_related"/>
    <property type="match status" value="1"/>
</dbReference>
<comment type="similarity">
    <text evidence="2">Belongs to the gluconeogenesis factor family.</text>
</comment>
<dbReference type="Pfam" id="PF01933">
    <property type="entry name" value="CofD"/>
    <property type="match status" value="1"/>
</dbReference>
<keyword evidence="3" id="KW-1133">Transmembrane helix</keyword>
<dbReference type="Gene3D" id="3.40.50.10680">
    <property type="entry name" value="CofD-like domains"/>
    <property type="match status" value="1"/>
</dbReference>
<organism evidence="4 5">
    <name type="scientific">Hydrogenispora ethanolica</name>
    <dbReference type="NCBI Taxonomy" id="1082276"/>
    <lineage>
        <taxon>Bacteria</taxon>
        <taxon>Bacillati</taxon>
        <taxon>Bacillota</taxon>
        <taxon>Hydrogenispora</taxon>
    </lineage>
</organism>
<dbReference type="RefSeq" id="WP_132012933.1">
    <property type="nucleotide sequence ID" value="NZ_SLUN01000003.1"/>
</dbReference>
<dbReference type="GO" id="GO:0043743">
    <property type="term" value="F:LPPG:FO 2-phospho-L-lactate transferase activity"/>
    <property type="evidence" value="ECO:0007669"/>
    <property type="project" value="InterPro"/>
</dbReference>
<evidence type="ECO:0000256" key="2">
    <source>
        <dbReference type="HAMAP-Rule" id="MF_00973"/>
    </source>
</evidence>
<dbReference type="PANTHER" id="PTHR30135:SF3">
    <property type="entry name" value="GLUCONEOGENESIS FACTOR-RELATED"/>
    <property type="match status" value="1"/>
</dbReference>
<dbReference type="InterPro" id="IPR010119">
    <property type="entry name" value="Gluconeogen_factor"/>
</dbReference>
<dbReference type="Proteomes" id="UP000295008">
    <property type="component" value="Unassembled WGS sequence"/>
</dbReference>
<evidence type="ECO:0000256" key="1">
    <source>
        <dbReference type="ARBA" id="ARBA00022490"/>
    </source>
</evidence>
<keyword evidence="3" id="KW-0812">Transmembrane</keyword>
<evidence type="ECO:0000313" key="5">
    <source>
        <dbReference type="Proteomes" id="UP000295008"/>
    </source>
</evidence>